<reference evidence="5 6" key="1">
    <citation type="submission" date="2020-03" db="EMBL/GenBank/DDBJ databases">
        <title>Whole genome shotgun sequence of Phytohabitans houttuyneae NBRC 108639.</title>
        <authorList>
            <person name="Komaki H."/>
            <person name="Tamura T."/>
        </authorList>
    </citation>
    <scope>NUCLEOTIDE SEQUENCE [LARGE SCALE GENOMIC DNA]</scope>
    <source>
        <strain evidence="5 6">NBRC 108639</strain>
    </source>
</reference>
<dbReference type="SMART" id="SM00345">
    <property type="entry name" value="HTH_GNTR"/>
    <property type="match status" value="1"/>
</dbReference>
<dbReference type="PROSITE" id="PS50949">
    <property type="entry name" value="HTH_GNTR"/>
    <property type="match status" value="1"/>
</dbReference>
<dbReference type="InterPro" id="IPR036388">
    <property type="entry name" value="WH-like_DNA-bd_sf"/>
</dbReference>
<keyword evidence="6" id="KW-1185">Reference proteome</keyword>
<dbReference type="GO" id="GO:0003700">
    <property type="term" value="F:DNA-binding transcription factor activity"/>
    <property type="evidence" value="ECO:0007669"/>
    <property type="project" value="InterPro"/>
</dbReference>
<dbReference type="PANTHER" id="PTHR43537">
    <property type="entry name" value="TRANSCRIPTIONAL REGULATOR, GNTR FAMILY"/>
    <property type="match status" value="1"/>
</dbReference>
<dbReference type="InterPro" id="IPR036390">
    <property type="entry name" value="WH_DNA-bd_sf"/>
</dbReference>
<comment type="caution">
    <text evidence="5">The sequence shown here is derived from an EMBL/GenBank/DDBJ whole genome shotgun (WGS) entry which is preliminary data.</text>
</comment>
<dbReference type="EMBL" id="BLPF01000001">
    <property type="protein sequence ID" value="GFJ75951.1"/>
    <property type="molecule type" value="Genomic_DNA"/>
</dbReference>
<dbReference type="InterPro" id="IPR008920">
    <property type="entry name" value="TF_FadR/GntR_C"/>
</dbReference>
<dbReference type="SMART" id="SM00895">
    <property type="entry name" value="FCD"/>
    <property type="match status" value="1"/>
</dbReference>
<dbReference type="Proteomes" id="UP000482800">
    <property type="component" value="Unassembled WGS sequence"/>
</dbReference>
<dbReference type="CDD" id="cd07377">
    <property type="entry name" value="WHTH_GntR"/>
    <property type="match status" value="1"/>
</dbReference>
<keyword evidence="1" id="KW-0805">Transcription regulation</keyword>
<dbReference type="InterPro" id="IPR011711">
    <property type="entry name" value="GntR_C"/>
</dbReference>
<dbReference type="SUPFAM" id="SSF48008">
    <property type="entry name" value="GntR ligand-binding domain-like"/>
    <property type="match status" value="1"/>
</dbReference>
<feature type="domain" description="HTH gntR-type" evidence="4">
    <location>
        <begin position="26"/>
        <end position="93"/>
    </location>
</feature>
<evidence type="ECO:0000256" key="1">
    <source>
        <dbReference type="ARBA" id="ARBA00023015"/>
    </source>
</evidence>
<keyword evidence="3" id="KW-0804">Transcription</keyword>
<evidence type="ECO:0000313" key="5">
    <source>
        <dbReference type="EMBL" id="GFJ75951.1"/>
    </source>
</evidence>
<dbReference type="PANTHER" id="PTHR43537:SF41">
    <property type="entry name" value="TRANSCRIPTIONAL REGULATORY PROTEIN"/>
    <property type="match status" value="1"/>
</dbReference>
<dbReference type="Gene3D" id="1.20.120.530">
    <property type="entry name" value="GntR ligand-binding domain-like"/>
    <property type="match status" value="1"/>
</dbReference>
<evidence type="ECO:0000313" key="6">
    <source>
        <dbReference type="Proteomes" id="UP000482800"/>
    </source>
</evidence>
<evidence type="ECO:0000256" key="2">
    <source>
        <dbReference type="ARBA" id="ARBA00023125"/>
    </source>
</evidence>
<protein>
    <submittedName>
        <fullName evidence="5">GntR family transcriptional regulator</fullName>
    </submittedName>
</protein>
<reference evidence="5 6" key="2">
    <citation type="submission" date="2020-03" db="EMBL/GenBank/DDBJ databases">
        <authorList>
            <person name="Ichikawa N."/>
            <person name="Kimura A."/>
            <person name="Kitahashi Y."/>
            <person name="Uohara A."/>
        </authorList>
    </citation>
    <scope>NUCLEOTIDE SEQUENCE [LARGE SCALE GENOMIC DNA]</scope>
    <source>
        <strain evidence="5 6">NBRC 108639</strain>
    </source>
</reference>
<gene>
    <name evidence="5" type="ORF">Phou_001310</name>
</gene>
<dbReference type="AlphaFoldDB" id="A0A6V8K0R5"/>
<evidence type="ECO:0000256" key="3">
    <source>
        <dbReference type="ARBA" id="ARBA00023163"/>
    </source>
</evidence>
<dbReference type="InterPro" id="IPR000524">
    <property type="entry name" value="Tscrpt_reg_HTH_GntR"/>
</dbReference>
<dbReference type="GO" id="GO:0003677">
    <property type="term" value="F:DNA binding"/>
    <property type="evidence" value="ECO:0007669"/>
    <property type="project" value="UniProtKB-KW"/>
</dbReference>
<dbReference type="Pfam" id="PF00392">
    <property type="entry name" value="GntR"/>
    <property type="match status" value="1"/>
</dbReference>
<dbReference type="RefSeq" id="WP_218578571.1">
    <property type="nucleotide sequence ID" value="NZ_BLPF01000001.1"/>
</dbReference>
<accession>A0A6V8K0R5</accession>
<dbReference type="SUPFAM" id="SSF46785">
    <property type="entry name" value="Winged helix' DNA-binding domain"/>
    <property type="match status" value="1"/>
</dbReference>
<dbReference type="Gene3D" id="1.10.10.10">
    <property type="entry name" value="Winged helix-like DNA-binding domain superfamily/Winged helix DNA-binding domain"/>
    <property type="match status" value="1"/>
</dbReference>
<sequence>MTTPLLIVAVSRRLDADGPAGTPTHRTLADAATAQLHEAILAGDLAAGSALRLTDLAESLGMSMMPVREAIRRLESLGLVEVVPHKGAWVRELTLDDAHDTHEMRLLLEITAIERAAPRFTDRDTEKARAALDRHVSASQLGDQAAARQAHTDYHFAIYAAAGSRWLLRALEPVWQNSERYRFAGTRSPEAAAERHREHQAILAACMARDAVAAADALRVHIHNSRSRVIQKMTRLDDKDA</sequence>
<organism evidence="5 6">
    <name type="scientific">Phytohabitans houttuyneae</name>
    <dbReference type="NCBI Taxonomy" id="1076126"/>
    <lineage>
        <taxon>Bacteria</taxon>
        <taxon>Bacillati</taxon>
        <taxon>Actinomycetota</taxon>
        <taxon>Actinomycetes</taxon>
        <taxon>Micromonosporales</taxon>
        <taxon>Micromonosporaceae</taxon>
    </lineage>
</organism>
<evidence type="ECO:0000259" key="4">
    <source>
        <dbReference type="PROSITE" id="PS50949"/>
    </source>
</evidence>
<name>A0A6V8K0R5_9ACTN</name>
<dbReference type="Pfam" id="PF07729">
    <property type="entry name" value="FCD"/>
    <property type="match status" value="1"/>
</dbReference>
<proteinExistence type="predicted"/>
<keyword evidence="2" id="KW-0238">DNA-binding</keyword>